<dbReference type="Gene3D" id="3.20.20.70">
    <property type="entry name" value="Aldolase class I"/>
    <property type="match status" value="1"/>
</dbReference>
<sequence>MTNDFFPSATRRAFLRLGGALAAAATFAGGLSACGATPADQAKGSSSGAAQPKADGTITAAISYELGTNGFDPMTTSAALCLAANWHTMEGLTEILPTGTREVYPAVAKELPKKVDDTTYEAASVRRCPGPRHRRPGHPAGPRARGDRRWLCRPVQPLVAADGGHPACPGDRRPGRRRAAPGPARRPGCDPGRGPGRHDHEPQVEMRITMDVLDQLKGRLVVSCQAYPGEPMLDPRTMTQVAQAAVVGGAAAIRGKGLEDLRAMRAVLQVPIIGLVKEGATGVYITPTLASCRQVADQGCEVVALDGTRRPRPDGLSFAETVAGLRQSHPEVLVMSDCGSADDALMAQQAGADLIGTTLVGYSGEREKTPGPDWEEIDRILAVAERPVVVEGRIHSPADAAEAIRRGAHCVVVGTAITHPSTITGWFAQAVEQV</sequence>
<keyword evidence="6 7" id="KW-0119">Carbohydrate metabolism</keyword>
<name>A0A1R4ILP9_9ACTN</name>
<dbReference type="CDD" id="cd04729">
    <property type="entry name" value="NanE"/>
    <property type="match status" value="1"/>
</dbReference>
<evidence type="ECO:0000256" key="4">
    <source>
        <dbReference type="ARBA" id="ARBA00007439"/>
    </source>
</evidence>
<feature type="region of interest" description="Disordered" evidence="8">
    <location>
        <begin position="124"/>
        <end position="149"/>
    </location>
</feature>
<dbReference type="GO" id="GO:0006053">
    <property type="term" value="P:N-acetylmannosamine catabolic process"/>
    <property type="evidence" value="ECO:0007669"/>
    <property type="project" value="TreeGrafter"/>
</dbReference>
<feature type="signal peptide" evidence="9">
    <location>
        <begin position="1"/>
        <end position="28"/>
    </location>
</feature>
<keyword evidence="9" id="KW-0732">Signal</keyword>
<evidence type="ECO:0000313" key="10">
    <source>
        <dbReference type="EMBL" id="SJN20767.1"/>
    </source>
</evidence>
<dbReference type="GO" id="GO:0047465">
    <property type="term" value="F:N-acylglucosamine-6-phosphate 2-epimerase activity"/>
    <property type="evidence" value="ECO:0007669"/>
    <property type="project" value="UniProtKB-EC"/>
</dbReference>
<gene>
    <name evidence="7" type="primary">nanE</name>
    <name evidence="10" type="ORF">FM114_02530</name>
</gene>
<dbReference type="InterPro" id="IPR013785">
    <property type="entry name" value="Aldolase_TIM"/>
</dbReference>
<organism evidence="10 11">
    <name type="scientific">Luteococcus japonicus LSP_Lj1</name>
    <dbReference type="NCBI Taxonomy" id="1255658"/>
    <lineage>
        <taxon>Bacteria</taxon>
        <taxon>Bacillati</taxon>
        <taxon>Actinomycetota</taxon>
        <taxon>Actinomycetes</taxon>
        <taxon>Propionibacteriales</taxon>
        <taxon>Propionibacteriaceae</taxon>
        <taxon>Luteococcus</taxon>
    </lineage>
</organism>
<dbReference type="GO" id="GO:0005829">
    <property type="term" value="C:cytosol"/>
    <property type="evidence" value="ECO:0007669"/>
    <property type="project" value="TreeGrafter"/>
</dbReference>
<accession>A0A1R4ILP9</accession>
<comment type="catalytic activity">
    <reaction evidence="1 7">
        <text>an N-acyl-D-glucosamine 6-phosphate = an N-acyl-D-mannosamine 6-phosphate</text>
        <dbReference type="Rhea" id="RHEA:23932"/>
        <dbReference type="ChEBI" id="CHEBI:57599"/>
        <dbReference type="ChEBI" id="CHEBI:57666"/>
        <dbReference type="EC" id="5.1.3.9"/>
    </reaction>
</comment>
<dbReference type="EMBL" id="FUKQ01000010">
    <property type="protein sequence ID" value="SJN20767.1"/>
    <property type="molecule type" value="Genomic_DNA"/>
</dbReference>
<dbReference type="UniPathway" id="UPA00629">
    <property type="reaction ID" value="UER00682"/>
</dbReference>
<keyword evidence="5 7" id="KW-0413">Isomerase</keyword>
<dbReference type="PROSITE" id="PS51318">
    <property type="entry name" value="TAT"/>
    <property type="match status" value="1"/>
</dbReference>
<dbReference type="SUPFAM" id="SSF51366">
    <property type="entry name" value="Ribulose-phoshate binding barrel"/>
    <property type="match status" value="1"/>
</dbReference>
<evidence type="ECO:0000256" key="5">
    <source>
        <dbReference type="ARBA" id="ARBA00023235"/>
    </source>
</evidence>
<dbReference type="EC" id="5.1.3.9" evidence="7"/>
<feature type="chain" id="PRO_5038742231" description="Putative N-acetylmannosamine-6-phosphate 2-epimerase" evidence="9">
    <location>
        <begin position="29"/>
        <end position="434"/>
    </location>
</feature>
<evidence type="ECO:0000256" key="2">
    <source>
        <dbReference type="ARBA" id="ARBA00002147"/>
    </source>
</evidence>
<evidence type="ECO:0000256" key="9">
    <source>
        <dbReference type="SAM" id="SignalP"/>
    </source>
</evidence>
<dbReference type="AlphaFoldDB" id="A0A1R4ILP9"/>
<comment type="pathway">
    <text evidence="3 7">Amino-sugar metabolism; N-acetylneuraminate degradation; D-fructose 6-phosphate from N-acetylneuraminate: step 3/5.</text>
</comment>
<dbReference type="InterPro" id="IPR007260">
    <property type="entry name" value="NanE"/>
</dbReference>
<dbReference type="PANTHER" id="PTHR36204:SF1">
    <property type="entry name" value="N-ACETYLMANNOSAMINE-6-PHOSPHATE 2-EPIMERASE-RELATED"/>
    <property type="match status" value="1"/>
</dbReference>
<dbReference type="PANTHER" id="PTHR36204">
    <property type="entry name" value="N-ACETYLMANNOSAMINE-6-PHOSPHATE 2-EPIMERASE-RELATED"/>
    <property type="match status" value="1"/>
</dbReference>
<dbReference type="STRING" id="1255658.FM114_02530"/>
<feature type="compositionally biased region" description="Low complexity" evidence="8">
    <location>
        <begin position="180"/>
        <end position="192"/>
    </location>
</feature>
<dbReference type="Pfam" id="PF04131">
    <property type="entry name" value="NanE"/>
    <property type="match status" value="1"/>
</dbReference>
<dbReference type="GO" id="GO:0019262">
    <property type="term" value="P:N-acetylneuraminate catabolic process"/>
    <property type="evidence" value="ECO:0007669"/>
    <property type="project" value="UniProtKB-UniRule"/>
</dbReference>
<dbReference type="InterPro" id="IPR006311">
    <property type="entry name" value="TAT_signal"/>
</dbReference>
<keyword evidence="11" id="KW-1185">Reference proteome</keyword>
<dbReference type="NCBIfam" id="NF002231">
    <property type="entry name" value="PRK01130.1"/>
    <property type="match status" value="1"/>
</dbReference>
<dbReference type="Proteomes" id="UP000188342">
    <property type="component" value="Unassembled WGS sequence"/>
</dbReference>
<evidence type="ECO:0000256" key="7">
    <source>
        <dbReference type="HAMAP-Rule" id="MF_01235"/>
    </source>
</evidence>
<feature type="region of interest" description="Disordered" evidence="8">
    <location>
        <begin position="161"/>
        <end position="202"/>
    </location>
</feature>
<evidence type="ECO:0000256" key="6">
    <source>
        <dbReference type="ARBA" id="ARBA00023277"/>
    </source>
</evidence>
<protein>
    <recommendedName>
        <fullName evidence="7">Putative N-acetylmannosamine-6-phosphate 2-epimerase</fullName>
        <ecNumber evidence="7">5.1.3.9</ecNumber>
    </recommendedName>
    <alternativeName>
        <fullName evidence="7">ManNAc-6-P epimerase</fullName>
    </alternativeName>
</protein>
<dbReference type="InterPro" id="IPR011060">
    <property type="entry name" value="RibuloseP-bd_barrel"/>
</dbReference>
<evidence type="ECO:0000256" key="1">
    <source>
        <dbReference type="ARBA" id="ARBA00000056"/>
    </source>
</evidence>
<evidence type="ECO:0000313" key="11">
    <source>
        <dbReference type="Proteomes" id="UP000188342"/>
    </source>
</evidence>
<comment type="function">
    <text evidence="2 7">Converts N-acetylmannosamine-6-phosphate (ManNAc-6-P) to N-acetylglucosamine-6-phosphate (GlcNAc-6-P).</text>
</comment>
<evidence type="ECO:0000256" key="8">
    <source>
        <dbReference type="SAM" id="MobiDB-lite"/>
    </source>
</evidence>
<comment type="similarity">
    <text evidence="4 7">Belongs to the NanE family.</text>
</comment>
<proteinExistence type="inferred from homology"/>
<dbReference type="HAMAP" id="MF_01235">
    <property type="entry name" value="ManNAc6P_epimer"/>
    <property type="match status" value="1"/>
</dbReference>
<dbReference type="GO" id="GO:0005975">
    <property type="term" value="P:carbohydrate metabolic process"/>
    <property type="evidence" value="ECO:0007669"/>
    <property type="project" value="UniProtKB-UniRule"/>
</dbReference>
<reference evidence="10 11" key="1">
    <citation type="submission" date="2017-02" db="EMBL/GenBank/DDBJ databases">
        <authorList>
            <person name="Peterson S.W."/>
        </authorList>
    </citation>
    <scope>NUCLEOTIDE SEQUENCE [LARGE SCALE GENOMIC DNA]</scope>
    <source>
        <strain evidence="10 11">LSP_Lj1</strain>
    </source>
</reference>
<evidence type="ECO:0000256" key="3">
    <source>
        <dbReference type="ARBA" id="ARBA00005081"/>
    </source>
</evidence>